<sequence length="108" mass="11821">MLNIACGVIAIPTLLTSQYHPKQPPSGTLHTHLLDECVVSLVIAAFQQNNDLRAKEGLNYMDIPATLAMEETSYFSKAFVTLELSDAVEEGRWELSAEDGPKSLFNGP</sequence>
<proteinExistence type="predicted"/>
<accession>A0A5C3LHZ9</accession>
<dbReference type="Proteomes" id="UP000308652">
    <property type="component" value="Unassembled WGS sequence"/>
</dbReference>
<dbReference type="EMBL" id="ML213676">
    <property type="protein sequence ID" value="TFK32410.1"/>
    <property type="molecule type" value="Genomic_DNA"/>
</dbReference>
<name>A0A5C3LHZ9_9AGAR</name>
<dbReference type="AlphaFoldDB" id="A0A5C3LHZ9"/>
<evidence type="ECO:0000313" key="1">
    <source>
        <dbReference type="EMBL" id="TFK32410.1"/>
    </source>
</evidence>
<evidence type="ECO:0000313" key="2">
    <source>
        <dbReference type="Proteomes" id="UP000308652"/>
    </source>
</evidence>
<organism evidence="1 2">
    <name type="scientific">Crucibulum laeve</name>
    <dbReference type="NCBI Taxonomy" id="68775"/>
    <lineage>
        <taxon>Eukaryota</taxon>
        <taxon>Fungi</taxon>
        <taxon>Dikarya</taxon>
        <taxon>Basidiomycota</taxon>
        <taxon>Agaricomycotina</taxon>
        <taxon>Agaricomycetes</taxon>
        <taxon>Agaricomycetidae</taxon>
        <taxon>Agaricales</taxon>
        <taxon>Agaricineae</taxon>
        <taxon>Nidulariaceae</taxon>
        <taxon>Crucibulum</taxon>
    </lineage>
</organism>
<reference evidence="1 2" key="1">
    <citation type="journal article" date="2019" name="Nat. Ecol. Evol.">
        <title>Megaphylogeny resolves global patterns of mushroom evolution.</title>
        <authorList>
            <person name="Varga T."/>
            <person name="Krizsan K."/>
            <person name="Foldi C."/>
            <person name="Dima B."/>
            <person name="Sanchez-Garcia M."/>
            <person name="Sanchez-Ramirez S."/>
            <person name="Szollosi G.J."/>
            <person name="Szarkandi J.G."/>
            <person name="Papp V."/>
            <person name="Albert L."/>
            <person name="Andreopoulos W."/>
            <person name="Angelini C."/>
            <person name="Antonin V."/>
            <person name="Barry K.W."/>
            <person name="Bougher N.L."/>
            <person name="Buchanan P."/>
            <person name="Buyck B."/>
            <person name="Bense V."/>
            <person name="Catcheside P."/>
            <person name="Chovatia M."/>
            <person name="Cooper J."/>
            <person name="Damon W."/>
            <person name="Desjardin D."/>
            <person name="Finy P."/>
            <person name="Geml J."/>
            <person name="Haridas S."/>
            <person name="Hughes K."/>
            <person name="Justo A."/>
            <person name="Karasinski D."/>
            <person name="Kautmanova I."/>
            <person name="Kiss B."/>
            <person name="Kocsube S."/>
            <person name="Kotiranta H."/>
            <person name="LaButti K.M."/>
            <person name="Lechner B.E."/>
            <person name="Liimatainen K."/>
            <person name="Lipzen A."/>
            <person name="Lukacs Z."/>
            <person name="Mihaltcheva S."/>
            <person name="Morgado L.N."/>
            <person name="Niskanen T."/>
            <person name="Noordeloos M.E."/>
            <person name="Ohm R.A."/>
            <person name="Ortiz-Santana B."/>
            <person name="Ovrebo C."/>
            <person name="Racz N."/>
            <person name="Riley R."/>
            <person name="Savchenko A."/>
            <person name="Shiryaev A."/>
            <person name="Soop K."/>
            <person name="Spirin V."/>
            <person name="Szebenyi C."/>
            <person name="Tomsovsky M."/>
            <person name="Tulloss R.E."/>
            <person name="Uehling J."/>
            <person name="Grigoriev I.V."/>
            <person name="Vagvolgyi C."/>
            <person name="Papp T."/>
            <person name="Martin F.M."/>
            <person name="Miettinen O."/>
            <person name="Hibbett D.S."/>
            <person name="Nagy L.G."/>
        </authorList>
    </citation>
    <scope>NUCLEOTIDE SEQUENCE [LARGE SCALE GENOMIC DNA]</scope>
    <source>
        <strain evidence="1 2">CBS 166.37</strain>
    </source>
</reference>
<protein>
    <submittedName>
        <fullName evidence="1">Uncharacterized protein</fullName>
    </submittedName>
</protein>
<gene>
    <name evidence="1" type="ORF">BDQ12DRAFT_728706</name>
</gene>
<keyword evidence="2" id="KW-1185">Reference proteome</keyword>